<keyword evidence="9" id="KW-0805">Transcription regulation</keyword>
<keyword evidence="11" id="KW-0943">RNA-mediated gene silencing</keyword>
<feature type="compositionally biased region" description="Basic and acidic residues" evidence="16">
    <location>
        <begin position="408"/>
        <end position="421"/>
    </location>
</feature>
<keyword evidence="10 15" id="KW-0238">DNA-binding</keyword>
<evidence type="ECO:0000256" key="3">
    <source>
        <dbReference type="ARBA" id="ARBA00007057"/>
    </source>
</evidence>
<feature type="region of interest" description="Disordered" evidence="16">
    <location>
        <begin position="369"/>
        <end position="487"/>
    </location>
</feature>
<dbReference type="GO" id="GO:0043565">
    <property type="term" value="F:sequence-specific DNA binding"/>
    <property type="evidence" value="ECO:0007669"/>
    <property type="project" value="TreeGrafter"/>
</dbReference>
<dbReference type="InterPro" id="IPR009071">
    <property type="entry name" value="HMG_box_dom"/>
</dbReference>
<dbReference type="GO" id="GO:0043186">
    <property type="term" value="C:P granule"/>
    <property type="evidence" value="ECO:0007669"/>
    <property type="project" value="TreeGrafter"/>
</dbReference>
<evidence type="ECO:0000259" key="17">
    <source>
        <dbReference type="PROSITE" id="PS50118"/>
    </source>
</evidence>
<evidence type="ECO:0000256" key="1">
    <source>
        <dbReference type="ARBA" id="ARBA00004123"/>
    </source>
</evidence>
<dbReference type="AlphaFoldDB" id="A0A7R8UTM2"/>
<evidence type="ECO:0000256" key="8">
    <source>
        <dbReference type="ARBA" id="ARBA00022943"/>
    </source>
</evidence>
<evidence type="ECO:0000256" key="13">
    <source>
        <dbReference type="ARBA" id="ARBA00023242"/>
    </source>
</evidence>
<evidence type="ECO:0000256" key="12">
    <source>
        <dbReference type="ARBA" id="ARBA00023163"/>
    </source>
</evidence>
<dbReference type="InterPro" id="IPR039259">
    <property type="entry name" value="Protein_maelstrom"/>
</dbReference>
<keyword evidence="7" id="KW-0221">Differentiation</keyword>
<protein>
    <recommendedName>
        <fullName evidence="17">HMG box domain-containing protein</fullName>
    </recommendedName>
</protein>
<dbReference type="PANTHER" id="PTHR21358:SF4">
    <property type="entry name" value="PROTEIN MAELSTROM HOMOLOG"/>
    <property type="match status" value="1"/>
</dbReference>
<dbReference type="GO" id="GO:0007140">
    <property type="term" value="P:male meiotic nuclear division"/>
    <property type="evidence" value="ECO:0007669"/>
    <property type="project" value="TreeGrafter"/>
</dbReference>
<comment type="subcellular location">
    <subcellularLocation>
        <location evidence="2">Cytoplasm</location>
    </subcellularLocation>
    <subcellularLocation>
        <location evidence="1">Nucleus</location>
    </subcellularLocation>
</comment>
<keyword evidence="19" id="KW-1185">Reference proteome</keyword>
<evidence type="ECO:0000256" key="4">
    <source>
        <dbReference type="ARBA" id="ARBA00022473"/>
    </source>
</evidence>
<keyword evidence="4" id="KW-0217">Developmental protein</keyword>
<keyword evidence="6" id="KW-0678">Repressor</keyword>
<dbReference type="OrthoDB" id="8035523at2759"/>
<evidence type="ECO:0000256" key="5">
    <source>
        <dbReference type="ARBA" id="ARBA00022490"/>
    </source>
</evidence>
<comment type="similarity">
    <text evidence="3">Belongs to the maelstrom family.</text>
</comment>
<dbReference type="SUPFAM" id="SSF47095">
    <property type="entry name" value="HMG-box"/>
    <property type="match status" value="1"/>
</dbReference>
<keyword evidence="13 15" id="KW-0539">Nucleus</keyword>
<keyword evidence="5" id="KW-0963">Cytoplasm</keyword>
<dbReference type="FunCoup" id="A0A7R8UTM2">
    <property type="interactions" value="47"/>
</dbReference>
<keyword evidence="8" id="KW-0896">Oogenesis</keyword>
<evidence type="ECO:0000256" key="9">
    <source>
        <dbReference type="ARBA" id="ARBA00023015"/>
    </source>
</evidence>
<feature type="compositionally biased region" description="Polar residues" evidence="16">
    <location>
        <begin position="369"/>
        <end position="384"/>
    </location>
</feature>
<dbReference type="InterPro" id="IPR036910">
    <property type="entry name" value="HMG_box_dom_sf"/>
</dbReference>
<dbReference type="PROSITE" id="PS50118">
    <property type="entry name" value="HMG_BOX_2"/>
    <property type="match status" value="1"/>
</dbReference>
<dbReference type="OMA" id="CEMAILE"/>
<evidence type="ECO:0000256" key="7">
    <source>
        <dbReference type="ARBA" id="ARBA00022782"/>
    </source>
</evidence>
<keyword evidence="12" id="KW-0804">Transcription</keyword>
<dbReference type="GO" id="GO:0048477">
    <property type="term" value="P:oogenesis"/>
    <property type="evidence" value="ECO:0007669"/>
    <property type="project" value="UniProtKB-KW"/>
</dbReference>
<dbReference type="GO" id="GO:0060964">
    <property type="term" value="P:regulation of miRNA-mediated gene silencing"/>
    <property type="evidence" value="ECO:0007669"/>
    <property type="project" value="InterPro"/>
</dbReference>
<dbReference type="Proteomes" id="UP000594454">
    <property type="component" value="Chromosome 4"/>
</dbReference>
<feature type="compositionally biased region" description="Basic and acidic residues" evidence="16">
    <location>
        <begin position="386"/>
        <end position="401"/>
    </location>
</feature>
<evidence type="ECO:0000313" key="18">
    <source>
        <dbReference type="EMBL" id="CAD7086856.1"/>
    </source>
</evidence>
<evidence type="ECO:0000256" key="10">
    <source>
        <dbReference type="ARBA" id="ARBA00023125"/>
    </source>
</evidence>
<dbReference type="Pfam" id="PF13017">
    <property type="entry name" value="Maelstrom"/>
    <property type="match status" value="1"/>
</dbReference>
<dbReference type="CDD" id="cd00084">
    <property type="entry name" value="HMG-box_SF"/>
    <property type="match status" value="1"/>
</dbReference>
<dbReference type="PANTHER" id="PTHR21358">
    <property type="entry name" value="PROTEIN MAELSTROM HOMOLOG"/>
    <property type="match status" value="1"/>
</dbReference>
<accession>A0A7R8UTM2</accession>
<dbReference type="Gene3D" id="1.10.30.10">
    <property type="entry name" value="High mobility group box domain"/>
    <property type="match status" value="1"/>
</dbReference>
<evidence type="ECO:0000256" key="2">
    <source>
        <dbReference type="ARBA" id="ARBA00004496"/>
    </source>
</evidence>
<feature type="compositionally biased region" description="Polar residues" evidence="16">
    <location>
        <begin position="467"/>
        <end position="487"/>
    </location>
</feature>
<sequence>MPPKQNKKPVPKNAYSCYVDEFRVKEQKAGRHLGLRYQDFFQLAGASWGKMSPSQRAPYEAMAKADKMKGKSGGEKYSSQGVPLSQIEREKREKELAERLMKKEIEDTVKDGFANDTLATQKYYFVMANYFAKTTDCDYIPAEIAVAEYSLKSGVNKKFHTFIDPGTLPIGMGYQAKSHADDTHRLPVPPNAMGERDFGKVIQGLMSFIETDENGQYPPLYAHKHYLEMIKNVMSILENEYFGDNSVNFKIYPIQYLFYTLKMSTAEKGEVKKPESIFISDAIFERDTFEYQNKISCDFHENIDVGKYCALSCVTRWGYMFSDYMCLDLALDLIPGAHLPPGADLSAAKKSFSTVSSYNDDKKSVASTSMRSYASTSVRSNVTQPKIERHYVDDTRSDATEKYPPGGDVRKRTHDPARTFENDSSDEDQDDNPWSTRNKNKPRPPNEDSFSFSSVVAGRGRGIKTEPISSNASTTSRTSGRGRLFQQ</sequence>
<dbReference type="GO" id="GO:0005634">
    <property type="term" value="C:nucleus"/>
    <property type="evidence" value="ECO:0007669"/>
    <property type="project" value="UniProtKB-SubCell"/>
</dbReference>
<dbReference type="EMBL" id="LR899012">
    <property type="protein sequence ID" value="CAD7086856.1"/>
    <property type="molecule type" value="Genomic_DNA"/>
</dbReference>
<evidence type="ECO:0000256" key="15">
    <source>
        <dbReference type="PROSITE-ProRule" id="PRU00267"/>
    </source>
</evidence>
<evidence type="ECO:0000313" key="19">
    <source>
        <dbReference type="Proteomes" id="UP000594454"/>
    </source>
</evidence>
<evidence type="ECO:0000256" key="16">
    <source>
        <dbReference type="SAM" id="MobiDB-lite"/>
    </source>
</evidence>
<dbReference type="InParanoid" id="A0A7R8UTM2"/>
<evidence type="ECO:0000256" key="14">
    <source>
        <dbReference type="ARBA" id="ARBA00023254"/>
    </source>
</evidence>
<proteinExistence type="inferred from homology"/>
<gene>
    <name evidence="18" type="ORF">HERILL_LOCUS9596</name>
</gene>
<organism evidence="18 19">
    <name type="scientific">Hermetia illucens</name>
    <name type="common">Black soldier fly</name>
    <dbReference type="NCBI Taxonomy" id="343691"/>
    <lineage>
        <taxon>Eukaryota</taxon>
        <taxon>Metazoa</taxon>
        <taxon>Ecdysozoa</taxon>
        <taxon>Arthropoda</taxon>
        <taxon>Hexapoda</taxon>
        <taxon>Insecta</taxon>
        <taxon>Pterygota</taxon>
        <taxon>Neoptera</taxon>
        <taxon>Endopterygota</taxon>
        <taxon>Diptera</taxon>
        <taxon>Brachycera</taxon>
        <taxon>Stratiomyomorpha</taxon>
        <taxon>Stratiomyidae</taxon>
        <taxon>Hermetiinae</taxon>
        <taxon>Hermetia</taxon>
    </lineage>
</organism>
<feature type="DNA-binding region" description="HMG box" evidence="15">
    <location>
        <begin position="8"/>
        <end position="78"/>
    </location>
</feature>
<evidence type="ECO:0000256" key="11">
    <source>
        <dbReference type="ARBA" id="ARBA00023158"/>
    </source>
</evidence>
<dbReference type="GO" id="GO:0045892">
    <property type="term" value="P:negative regulation of DNA-templated transcription"/>
    <property type="evidence" value="ECO:0007669"/>
    <property type="project" value="TreeGrafter"/>
</dbReference>
<name>A0A7R8UTM2_HERIL</name>
<dbReference type="GO" id="GO:0007283">
    <property type="term" value="P:spermatogenesis"/>
    <property type="evidence" value="ECO:0007669"/>
    <property type="project" value="TreeGrafter"/>
</dbReference>
<dbReference type="Pfam" id="PF09011">
    <property type="entry name" value="HMG_box_2"/>
    <property type="match status" value="1"/>
</dbReference>
<keyword evidence="14" id="KW-0469">Meiosis</keyword>
<evidence type="ECO:0000256" key="6">
    <source>
        <dbReference type="ARBA" id="ARBA00022491"/>
    </source>
</evidence>
<feature type="domain" description="HMG box" evidence="17">
    <location>
        <begin position="8"/>
        <end position="78"/>
    </location>
</feature>
<reference evidence="18 19" key="1">
    <citation type="submission" date="2020-11" db="EMBL/GenBank/DDBJ databases">
        <authorList>
            <person name="Wallbank WR R."/>
            <person name="Pardo Diaz C."/>
            <person name="Kozak K."/>
            <person name="Martin S."/>
            <person name="Jiggins C."/>
            <person name="Moest M."/>
            <person name="Warren A I."/>
            <person name="Generalovic N T."/>
            <person name="Byers J.R.P. K."/>
            <person name="Montejo-Kovacevich G."/>
            <person name="Yen C E."/>
        </authorList>
    </citation>
    <scope>NUCLEOTIDE SEQUENCE [LARGE SCALE GENOMIC DNA]</scope>
</reference>
<dbReference type="GO" id="GO:0034587">
    <property type="term" value="P:piRNA processing"/>
    <property type="evidence" value="ECO:0007669"/>
    <property type="project" value="TreeGrafter"/>
</dbReference>
<dbReference type="InterPro" id="IPR024970">
    <property type="entry name" value="Maelstrom"/>
</dbReference>